<keyword evidence="3" id="KW-1185">Reference proteome</keyword>
<comment type="caution">
    <text evidence="2">The sequence shown here is derived from an EMBL/GenBank/DDBJ whole genome shotgun (WGS) entry which is preliminary data.</text>
</comment>
<dbReference type="InterPro" id="IPR018580">
    <property type="entry name" value="Uncharacterised_YfhO"/>
</dbReference>
<feature type="transmembrane region" description="Helical" evidence="1">
    <location>
        <begin position="141"/>
        <end position="161"/>
    </location>
</feature>
<proteinExistence type="predicted"/>
<evidence type="ECO:0000313" key="3">
    <source>
        <dbReference type="Proteomes" id="UP000650081"/>
    </source>
</evidence>
<keyword evidence="1" id="KW-1133">Transmembrane helix</keyword>
<feature type="transmembrane region" description="Helical" evidence="1">
    <location>
        <begin position="98"/>
        <end position="121"/>
    </location>
</feature>
<gene>
    <name evidence="2" type="ORF">H9S92_21065</name>
</gene>
<feature type="transmembrane region" description="Helical" evidence="1">
    <location>
        <begin position="365"/>
        <end position="381"/>
    </location>
</feature>
<organism evidence="2 3">
    <name type="scientific">Neolewinella lacunae</name>
    <dbReference type="NCBI Taxonomy" id="1517758"/>
    <lineage>
        <taxon>Bacteria</taxon>
        <taxon>Pseudomonadati</taxon>
        <taxon>Bacteroidota</taxon>
        <taxon>Saprospiria</taxon>
        <taxon>Saprospirales</taxon>
        <taxon>Lewinellaceae</taxon>
        <taxon>Neolewinella</taxon>
    </lineage>
</organism>
<protein>
    <submittedName>
        <fullName evidence="2">YfhO family protein</fullName>
    </submittedName>
</protein>
<keyword evidence="1" id="KW-0812">Transmembrane</keyword>
<feature type="transmembrane region" description="Helical" evidence="1">
    <location>
        <begin position="441"/>
        <end position="463"/>
    </location>
</feature>
<keyword evidence="1" id="KW-0472">Membrane</keyword>
<feature type="transmembrane region" description="Helical" evidence="1">
    <location>
        <begin position="341"/>
        <end position="358"/>
    </location>
</feature>
<feature type="transmembrane region" description="Helical" evidence="1">
    <location>
        <begin position="168"/>
        <end position="185"/>
    </location>
</feature>
<dbReference type="PANTHER" id="PTHR38454">
    <property type="entry name" value="INTEGRAL MEMBRANE PROTEIN-RELATED"/>
    <property type="match status" value="1"/>
</dbReference>
<name>A0A923PRZ8_9BACT</name>
<dbReference type="EMBL" id="JACSIT010000153">
    <property type="protein sequence ID" value="MBC6996676.1"/>
    <property type="molecule type" value="Genomic_DNA"/>
</dbReference>
<dbReference type="Pfam" id="PF09586">
    <property type="entry name" value="YfhO"/>
    <property type="match status" value="1"/>
</dbReference>
<feature type="transmembrane region" description="Helical" evidence="1">
    <location>
        <begin position="784"/>
        <end position="808"/>
    </location>
</feature>
<dbReference type="PANTHER" id="PTHR38454:SF1">
    <property type="entry name" value="INTEGRAL MEMBRANE PROTEIN"/>
    <property type="match status" value="1"/>
</dbReference>
<feature type="transmembrane region" description="Helical" evidence="1">
    <location>
        <begin position="401"/>
        <end position="421"/>
    </location>
</feature>
<feature type="transmembrane region" description="Helical" evidence="1">
    <location>
        <begin position="219"/>
        <end position="241"/>
    </location>
</feature>
<sequence length="826" mass="89326">MNFKPLLPHLIAVAAFFLVVVVMFSPQFQGKTLQMGDIRNYTGAAKESLDYAAATGERANWTGSSFGGMPTFQISSVQDGNQLVYVEKPLQGFLPRPAGYFFAGMLACYLLLILLGVSPWLSIAGAVGAAISTNNLVLFEAGHMTKLLVVLYLPLVAAGILVAFRRQYLLGGLLFALGMGLVIKANHHQMIYYFGLTLPFFGAARLWEDYRAGNLLHFGKATGVLVLGLLLAVGAGASNLMTTLEYAPSTMRGGQVLETPLDASGGEAAPQTGLEWEYAMQWSNGFKDILASYAPLAAGGGSGEEIANDTALGQAMRRAGFNIPKTFAAPLYHGALPFTEGPIYLGAVIWALFIFGLFAARRSMAIWLGLGTLLIFLLSAGKNLEGLNRFLYDTLPQLNKFRAPSSALSVCTFLMLLLGVLGIHNWLKTRADEPAKARQQLLYAGIAAAVGGALVAVVLPGFLSFSAATDAGTLQRFTGGQIDVSPLLNALEDTRAALYRADAWRSFLFVGLTFGALFALFRGWLSPLTASLAVAVLLVADFGGVNGRYVAKDDWTKQTRASQPFSPSPADQQILQDPDPHYRVMNLTVSTFQDPSTSYFHKSIGGYSAVKMRRYQDLIDGYLAERDLDVLNMLNTRYFIVPGQDGTPQAQQNPAAFGPAWLVSNIQMVNSNDAEFAALGTVEDLKNTAIVHQDFSAAVAGLQPSGQGTISLTKYSPQELDYRFQSDQEQLVVFSEIWYGPDLGWEATIDGQPADLIRTNYLLRGLRVPAGQHEIKMVFRPASYFTGTTISLLSSLLIILGIAAYAAYAYLNKDKVHNTATPTEAM</sequence>
<accession>A0A923PRZ8</accession>
<dbReference type="RefSeq" id="WP_187468678.1">
    <property type="nucleotide sequence ID" value="NZ_JACSIT010000153.1"/>
</dbReference>
<evidence type="ECO:0000256" key="1">
    <source>
        <dbReference type="SAM" id="Phobius"/>
    </source>
</evidence>
<feature type="transmembrane region" description="Helical" evidence="1">
    <location>
        <begin position="503"/>
        <end position="521"/>
    </location>
</feature>
<evidence type="ECO:0000313" key="2">
    <source>
        <dbReference type="EMBL" id="MBC6996676.1"/>
    </source>
</evidence>
<reference evidence="2" key="1">
    <citation type="submission" date="2020-08" db="EMBL/GenBank/DDBJ databases">
        <title>Lewinella bacteria from marine environments.</title>
        <authorList>
            <person name="Zhong Y."/>
        </authorList>
    </citation>
    <scope>NUCLEOTIDE SEQUENCE</scope>
    <source>
        <strain evidence="2">KCTC 42187</strain>
    </source>
</reference>
<feature type="transmembrane region" description="Helical" evidence="1">
    <location>
        <begin position="6"/>
        <end position="25"/>
    </location>
</feature>
<feature type="transmembrane region" description="Helical" evidence="1">
    <location>
        <begin position="191"/>
        <end position="207"/>
    </location>
</feature>
<dbReference type="Proteomes" id="UP000650081">
    <property type="component" value="Unassembled WGS sequence"/>
</dbReference>
<dbReference type="AlphaFoldDB" id="A0A923PRZ8"/>